<dbReference type="Proteomes" id="UP001047646">
    <property type="component" value="Chromosome"/>
</dbReference>
<name>A0ABX8MBJ8_9PSED</name>
<keyword evidence="2" id="KW-1185">Reference proteome</keyword>
<dbReference type="EMBL" id="CP077073">
    <property type="protein sequence ID" value="QXH36248.1"/>
    <property type="molecule type" value="Genomic_DNA"/>
</dbReference>
<sequence length="228" mass="26038">MEDLVRWSKVKKEQLCRVEDPFFSTSIIREYLKSMGYAQKIYGVSDLLGECGLYGSIDLDGVQVDRVLSRVASGEWMLIRNEAFKPIDLEKCWYAKMCNNSFDSDWLLNTLSATMGSGKWKIVDIRVNKLSSGAAFVANFLVSRGDEGRVFLSSGKDFANTTRTVTQRWVPLGSEERDFASSSAVHRYGKEHKITQIYVEADDAWDISGFSWHWRPVVADEEYELKDK</sequence>
<gene>
    <name evidence="1" type="ORF">KSS95_05290</name>
</gene>
<evidence type="ECO:0000313" key="1">
    <source>
        <dbReference type="EMBL" id="QXH36248.1"/>
    </source>
</evidence>
<proteinExistence type="predicted"/>
<protein>
    <submittedName>
        <fullName evidence="1">Uncharacterized protein</fullName>
    </submittedName>
</protein>
<accession>A0ABX8MBJ8</accession>
<reference evidence="1" key="1">
    <citation type="journal article" date="2021" name="Microorganisms">
        <title>The Ever-Expanding Pseudomonas Genus: Description of 43 New Species and Partition of the Pseudomonas putida Group.</title>
        <authorList>
            <person name="Girard L."/>
            <person name="Lood C."/>
            <person name="Hofte M."/>
            <person name="Vandamme P."/>
            <person name="Rokni-Zadeh H."/>
            <person name="van Noort V."/>
            <person name="Lavigne R."/>
            <person name="De Mot R."/>
        </authorList>
    </citation>
    <scope>NUCLEOTIDE SEQUENCE</scope>
    <source>
        <strain evidence="1">COW39</strain>
    </source>
</reference>
<evidence type="ECO:0000313" key="2">
    <source>
        <dbReference type="Proteomes" id="UP001047646"/>
    </source>
</evidence>
<organism evidence="1 2">
    <name type="scientific">Pseudomonas muyukensis</name>
    <dbReference type="NCBI Taxonomy" id="2842357"/>
    <lineage>
        <taxon>Bacteria</taxon>
        <taxon>Pseudomonadati</taxon>
        <taxon>Pseudomonadota</taxon>
        <taxon>Gammaproteobacteria</taxon>
        <taxon>Pseudomonadales</taxon>
        <taxon>Pseudomonadaceae</taxon>
        <taxon>Pseudomonas</taxon>
    </lineage>
</organism>
<dbReference type="RefSeq" id="WP_217852264.1">
    <property type="nucleotide sequence ID" value="NZ_CP077073.1"/>
</dbReference>